<feature type="domain" description="Acyl-CoA dehydrogenase/oxidase C-terminal" evidence="6">
    <location>
        <begin position="235"/>
        <end position="366"/>
    </location>
</feature>
<keyword evidence="9" id="KW-1185">Reference proteome</keyword>
<evidence type="ECO:0000256" key="4">
    <source>
        <dbReference type="ARBA" id="ARBA00022827"/>
    </source>
</evidence>
<dbReference type="Gene3D" id="1.20.140.10">
    <property type="entry name" value="Butyryl-CoA Dehydrogenase, subunit A, domain 3"/>
    <property type="match status" value="1"/>
</dbReference>
<dbReference type="Proteomes" id="UP001237105">
    <property type="component" value="Unassembled WGS sequence"/>
</dbReference>
<keyword evidence="4" id="KW-0274">FAD</keyword>
<evidence type="ECO:0000313" key="8">
    <source>
        <dbReference type="EMBL" id="MDI3418176.1"/>
    </source>
</evidence>
<accession>A0ABT6SRE5</accession>
<evidence type="ECO:0000259" key="7">
    <source>
        <dbReference type="Pfam" id="PF02771"/>
    </source>
</evidence>
<dbReference type="EC" id="1.-.-.-" evidence="8"/>
<comment type="cofactor">
    <cofactor evidence="1">
        <name>FAD</name>
        <dbReference type="ChEBI" id="CHEBI:57692"/>
    </cofactor>
</comment>
<evidence type="ECO:0000256" key="2">
    <source>
        <dbReference type="ARBA" id="ARBA00009347"/>
    </source>
</evidence>
<dbReference type="PANTHER" id="PTHR43884:SF20">
    <property type="entry name" value="ACYL-COA DEHYDROGENASE FADE28"/>
    <property type="match status" value="1"/>
</dbReference>
<evidence type="ECO:0000259" key="6">
    <source>
        <dbReference type="Pfam" id="PF00441"/>
    </source>
</evidence>
<feature type="domain" description="Acyl-CoA dehydrogenase/oxidase N-terminal" evidence="7">
    <location>
        <begin position="17"/>
        <end position="116"/>
    </location>
</feature>
<keyword evidence="5 8" id="KW-0560">Oxidoreductase</keyword>
<name>A0ABT6SRE5_9ACTN</name>
<proteinExistence type="inferred from homology"/>
<dbReference type="GO" id="GO:0016491">
    <property type="term" value="F:oxidoreductase activity"/>
    <property type="evidence" value="ECO:0007669"/>
    <property type="project" value="UniProtKB-KW"/>
</dbReference>
<dbReference type="InterPro" id="IPR037069">
    <property type="entry name" value="AcylCoA_DH/ox_N_sf"/>
</dbReference>
<gene>
    <name evidence="8" type="ORF">QIT00_06315</name>
</gene>
<dbReference type="Pfam" id="PF02771">
    <property type="entry name" value="Acyl-CoA_dh_N"/>
    <property type="match status" value="1"/>
</dbReference>
<organism evidence="8 9">
    <name type="scientific">Streptomyces luteolus</name>
    <dbReference type="NCBI Taxonomy" id="3043615"/>
    <lineage>
        <taxon>Bacteria</taxon>
        <taxon>Bacillati</taxon>
        <taxon>Actinomycetota</taxon>
        <taxon>Actinomycetes</taxon>
        <taxon>Kitasatosporales</taxon>
        <taxon>Streptomycetaceae</taxon>
        <taxon>Streptomyces</taxon>
    </lineage>
</organism>
<dbReference type="Gene3D" id="1.10.540.10">
    <property type="entry name" value="Acyl-CoA dehydrogenase/oxidase, N-terminal domain"/>
    <property type="match status" value="1"/>
</dbReference>
<dbReference type="SUPFAM" id="SSF56645">
    <property type="entry name" value="Acyl-CoA dehydrogenase NM domain-like"/>
    <property type="match status" value="1"/>
</dbReference>
<dbReference type="RefSeq" id="WP_282534099.1">
    <property type="nucleotide sequence ID" value="NZ_JASCIS010000005.1"/>
</dbReference>
<sequence>MKIPVGSGPVRLSLVESEDEESVRTVVRTLLADRCASDDVAAASDGRHGLSAPLWRSLAVDLGLAGLLVPEEAGGAGAGAREAGTVLEELGSAVAPVPFLTSAVIATSALVHLMSAESADQHAVRDTLAAAASGGSVLTLLLPWSTDPSGPVFTVREEPDGLRGEATPVAGADAGTFLVPALGADGAGLWLVDRAAVQVTPAVALDMTRPLATVRLDGAPARLVVRGPAAEEAVRTGLLTGAGVLASEQVGLAQWCLAETVSYLTVRRQFGRVVGGFQAIKHRLADLHIAVEGARAAARYAAATLADEPDDAPVAVAVAASVCGEVAVRAAEECVQLHGGIGMTWEHPAHLRLKRAVADQVALGTPVRHRARLGGLVGIVPDGECR</sequence>
<evidence type="ECO:0000256" key="5">
    <source>
        <dbReference type="ARBA" id="ARBA00023002"/>
    </source>
</evidence>
<dbReference type="EMBL" id="JASCIS010000005">
    <property type="protein sequence ID" value="MDI3418176.1"/>
    <property type="molecule type" value="Genomic_DNA"/>
</dbReference>
<dbReference type="InterPro" id="IPR009100">
    <property type="entry name" value="AcylCoA_DH/oxidase_NM_dom_sf"/>
</dbReference>
<dbReference type="InterPro" id="IPR009075">
    <property type="entry name" value="AcylCo_DH/oxidase_C"/>
</dbReference>
<reference evidence="8 9" key="1">
    <citation type="submission" date="2023-05" db="EMBL/GenBank/DDBJ databases">
        <title>Draft genome sequence of Streptomyces sp. B-S-A12 isolated from a cave soil in Thailand.</title>
        <authorList>
            <person name="Chamroensaksri N."/>
            <person name="Muangham S."/>
        </authorList>
    </citation>
    <scope>NUCLEOTIDE SEQUENCE [LARGE SCALE GENOMIC DNA]</scope>
    <source>
        <strain evidence="8 9">B-S-A12</strain>
    </source>
</reference>
<evidence type="ECO:0000256" key="3">
    <source>
        <dbReference type="ARBA" id="ARBA00022630"/>
    </source>
</evidence>
<dbReference type="PANTHER" id="PTHR43884">
    <property type="entry name" value="ACYL-COA DEHYDROGENASE"/>
    <property type="match status" value="1"/>
</dbReference>
<keyword evidence="3" id="KW-0285">Flavoprotein</keyword>
<comment type="caution">
    <text evidence="8">The sequence shown here is derived from an EMBL/GenBank/DDBJ whole genome shotgun (WGS) entry which is preliminary data.</text>
</comment>
<evidence type="ECO:0000313" key="9">
    <source>
        <dbReference type="Proteomes" id="UP001237105"/>
    </source>
</evidence>
<protein>
    <submittedName>
        <fullName evidence="8">Acyl-CoA dehydrogenase family protein</fullName>
        <ecNumber evidence="8">1.-.-.-</ecNumber>
    </submittedName>
</protein>
<dbReference type="Pfam" id="PF00441">
    <property type="entry name" value="Acyl-CoA_dh_1"/>
    <property type="match status" value="1"/>
</dbReference>
<dbReference type="InterPro" id="IPR013786">
    <property type="entry name" value="AcylCoA_DH/ox_N"/>
</dbReference>
<evidence type="ECO:0000256" key="1">
    <source>
        <dbReference type="ARBA" id="ARBA00001974"/>
    </source>
</evidence>
<comment type="similarity">
    <text evidence="2">Belongs to the acyl-CoA dehydrogenase family.</text>
</comment>
<dbReference type="InterPro" id="IPR036250">
    <property type="entry name" value="AcylCo_DH-like_C"/>
</dbReference>
<dbReference type="SUPFAM" id="SSF47203">
    <property type="entry name" value="Acyl-CoA dehydrogenase C-terminal domain-like"/>
    <property type="match status" value="1"/>
</dbReference>